<evidence type="ECO:0000313" key="4">
    <source>
        <dbReference type="Proteomes" id="UP000321337"/>
    </source>
</evidence>
<dbReference type="SUPFAM" id="SSF46785">
    <property type="entry name" value="Winged helix' DNA-binding domain"/>
    <property type="match status" value="1"/>
</dbReference>
<proteinExistence type="predicted"/>
<dbReference type="PRINTS" id="PR00598">
    <property type="entry name" value="HTHMARR"/>
</dbReference>
<dbReference type="GO" id="GO:0006950">
    <property type="term" value="P:response to stress"/>
    <property type="evidence" value="ECO:0007669"/>
    <property type="project" value="TreeGrafter"/>
</dbReference>
<dbReference type="InterPro" id="IPR039422">
    <property type="entry name" value="MarR/SlyA-like"/>
</dbReference>
<dbReference type="Gene3D" id="1.10.10.10">
    <property type="entry name" value="Winged helix-like DNA-binding domain superfamily/Winged helix DNA-binding domain"/>
    <property type="match status" value="1"/>
</dbReference>
<dbReference type="Pfam" id="PF12802">
    <property type="entry name" value="MarR_2"/>
    <property type="match status" value="1"/>
</dbReference>
<name>A0A512L9E6_9PROT</name>
<reference evidence="3 4" key="1">
    <citation type="submission" date="2019-07" db="EMBL/GenBank/DDBJ databases">
        <title>Whole genome shotgun sequence of Thiobacillus plumbophilus NBRC 107929.</title>
        <authorList>
            <person name="Hosoyama A."/>
            <person name="Uohara A."/>
            <person name="Ohji S."/>
            <person name="Ichikawa N."/>
        </authorList>
    </citation>
    <scope>NUCLEOTIDE SEQUENCE [LARGE SCALE GENOMIC DNA]</scope>
    <source>
        <strain evidence="3 4">NBRC 107929</strain>
    </source>
</reference>
<dbReference type="OrthoDB" id="5522755at2"/>
<dbReference type="InterPro" id="IPR036390">
    <property type="entry name" value="WH_DNA-bd_sf"/>
</dbReference>
<evidence type="ECO:0000313" key="3">
    <source>
        <dbReference type="EMBL" id="GEP31114.1"/>
    </source>
</evidence>
<evidence type="ECO:0000259" key="2">
    <source>
        <dbReference type="PROSITE" id="PS50995"/>
    </source>
</evidence>
<dbReference type="PANTHER" id="PTHR33164:SF5">
    <property type="entry name" value="ORGANIC HYDROPEROXIDE RESISTANCE TRANSCRIPTIONAL REGULATOR"/>
    <property type="match status" value="1"/>
</dbReference>
<dbReference type="PANTHER" id="PTHR33164">
    <property type="entry name" value="TRANSCRIPTIONAL REGULATOR, MARR FAMILY"/>
    <property type="match status" value="1"/>
</dbReference>
<dbReference type="RefSeq" id="WP_147073803.1">
    <property type="nucleotide sequence ID" value="NZ_AP021884.1"/>
</dbReference>
<evidence type="ECO:0000256" key="1">
    <source>
        <dbReference type="ARBA" id="ARBA00004496"/>
    </source>
</evidence>
<feature type="domain" description="HTH marR-type" evidence="2">
    <location>
        <begin position="5"/>
        <end position="141"/>
    </location>
</feature>
<comment type="caution">
    <text evidence="3">The sequence shown here is derived from an EMBL/GenBank/DDBJ whole genome shotgun (WGS) entry which is preliminary data.</text>
</comment>
<dbReference type="EMBL" id="BKAD01000024">
    <property type="protein sequence ID" value="GEP31114.1"/>
    <property type="molecule type" value="Genomic_DNA"/>
</dbReference>
<dbReference type="AlphaFoldDB" id="A0A512L9E6"/>
<dbReference type="InterPro" id="IPR000835">
    <property type="entry name" value="HTH_MarR-typ"/>
</dbReference>
<protein>
    <submittedName>
        <fullName evidence="3">Transcriptional regulator</fullName>
    </submittedName>
</protein>
<organism evidence="3 4">
    <name type="scientific">Sulfuriferula plumbiphila</name>
    <dbReference type="NCBI Taxonomy" id="171865"/>
    <lineage>
        <taxon>Bacteria</taxon>
        <taxon>Pseudomonadati</taxon>
        <taxon>Pseudomonadota</taxon>
        <taxon>Betaproteobacteria</taxon>
        <taxon>Nitrosomonadales</taxon>
        <taxon>Sulfuricellaceae</taxon>
        <taxon>Sulfuriferula</taxon>
    </lineage>
</organism>
<keyword evidence="4" id="KW-1185">Reference proteome</keyword>
<dbReference type="GO" id="GO:0005737">
    <property type="term" value="C:cytoplasm"/>
    <property type="evidence" value="ECO:0007669"/>
    <property type="project" value="UniProtKB-SubCell"/>
</dbReference>
<dbReference type="GO" id="GO:0003700">
    <property type="term" value="F:DNA-binding transcription factor activity"/>
    <property type="evidence" value="ECO:0007669"/>
    <property type="project" value="InterPro"/>
</dbReference>
<dbReference type="PROSITE" id="PS50995">
    <property type="entry name" value="HTH_MARR_2"/>
    <property type="match status" value="1"/>
</dbReference>
<dbReference type="Proteomes" id="UP000321337">
    <property type="component" value="Unassembled WGS sequence"/>
</dbReference>
<accession>A0A512L9E6</accession>
<gene>
    <name evidence="3" type="ORF">TPL01_22520</name>
</gene>
<sequence length="194" mass="21590">MDKSAAQFFELIDRLGNLVRVNLRGAGSQHSLQPVHLQALIYLSIANRYSNTPQALTEYLGLTKGTVSQSLMLLHRRGLIERQGDASDKRLVRLALTESGAQLLKAIQLLPEWTQAVTCIAPQRSKIALAVLKELLLALQLGAGNRSFGVCNTCQLNLHEGPRSYRCGLTGEKLSLPDTRMICREHQPRQKPRR</sequence>
<dbReference type="InterPro" id="IPR036388">
    <property type="entry name" value="WH-like_DNA-bd_sf"/>
</dbReference>
<comment type="subcellular location">
    <subcellularLocation>
        <location evidence="1">Cytoplasm</location>
    </subcellularLocation>
</comment>
<dbReference type="SMART" id="SM00347">
    <property type="entry name" value="HTH_MARR"/>
    <property type="match status" value="1"/>
</dbReference>